<feature type="region of interest" description="Disordered" evidence="1">
    <location>
        <begin position="1"/>
        <end position="27"/>
    </location>
</feature>
<sequence>MADSENSRTLPTFTRRKMKSPTGKRDSVPRVIDRRNLLAVASRFLDARIIDRDAPPREPGPTPVREMWPTWYALHQQCTRATRLRQKLETTLLQEVGGPPSVTLSLNGEPQSTVIHSFAEINQLAFRLDDDQLSQARRELQKRRKQWKRADERLGYSATVSSEQDLIQRTGISARVMWITPPSSLIEVSAKLHCLIVTLDPKLQHEDDPWPQLRTILKDLIRMEVRAS</sequence>
<dbReference type="AlphaFoldDB" id="A0A7K1RMI7"/>
<evidence type="ECO:0000256" key="1">
    <source>
        <dbReference type="SAM" id="MobiDB-lite"/>
    </source>
</evidence>
<dbReference type="Proteomes" id="UP000440716">
    <property type="component" value="Unassembled WGS sequence"/>
</dbReference>
<protein>
    <submittedName>
        <fullName evidence="2">Uncharacterized protein</fullName>
    </submittedName>
</protein>
<proteinExistence type="predicted"/>
<gene>
    <name evidence="2" type="ORF">GOZ88_24035</name>
</gene>
<evidence type="ECO:0000313" key="2">
    <source>
        <dbReference type="EMBL" id="MVA59181.1"/>
    </source>
</evidence>
<organism evidence="2 3">
    <name type="scientific">Agrobacterium vitis</name>
    <name type="common">Rhizobium vitis</name>
    <dbReference type="NCBI Taxonomy" id="373"/>
    <lineage>
        <taxon>Bacteria</taxon>
        <taxon>Pseudomonadati</taxon>
        <taxon>Pseudomonadota</taxon>
        <taxon>Alphaproteobacteria</taxon>
        <taxon>Hyphomicrobiales</taxon>
        <taxon>Rhizobiaceae</taxon>
        <taxon>Rhizobium/Agrobacterium group</taxon>
        <taxon>Agrobacterium</taxon>
    </lineage>
</organism>
<accession>A0A7K1RMI7</accession>
<name>A0A7K1RMI7_AGRVI</name>
<evidence type="ECO:0000313" key="3">
    <source>
        <dbReference type="Proteomes" id="UP000440716"/>
    </source>
</evidence>
<reference evidence="2 3" key="1">
    <citation type="submission" date="2019-12" db="EMBL/GenBank/DDBJ databases">
        <title>Whole-genome sequencing of Allorhizobium vitis.</title>
        <authorList>
            <person name="Gan H.M."/>
            <person name="Szegedi E."/>
            <person name="Burr T."/>
            <person name="Savka M.A."/>
        </authorList>
    </citation>
    <scope>NUCLEOTIDE SEQUENCE [LARGE SCALE GENOMIC DNA]</scope>
    <source>
        <strain evidence="2 3">CG415</strain>
    </source>
</reference>
<comment type="caution">
    <text evidence="2">The sequence shown here is derived from an EMBL/GenBank/DDBJ whole genome shotgun (WGS) entry which is preliminary data.</text>
</comment>
<dbReference type="EMBL" id="WPHU01000013">
    <property type="protein sequence ID" value="MVA59181.1"/>
    <property type="molecule type" value="Genomic_DNA"/>
</dbReference>
<dbReference type="RefSeq" id="WP_156592983.1">
    <property type="nucleotide sequence ID" value="NZ_WPHU01000013.1"/>
</dbReference>